<evidence type="ECO:0008006" key="3">
    <source>
        <dbReference type="Google" id="ProtNLM"/>
    </source>
</evidence>
<sequence length="139" mass="14803">MRRCSRLAAGTLATVLIAGCQSEPMGGPLKLQIEAREPVAALQRINEEGQRCWMRAGDPAFKALRLVPELDTHSGRPRLLLLKKDQAEGLPGLVIEAAGAPVTVTTYGPLAQTRTGARVNADIMRWSGGVSGCRRASDG</sequence>
<evidence type="ECO:0000313" key="1">
    <source>
        <dbReference type="EMBL" id="MFC0207126.1"/>
    </source>
</evidence>
<dbReference type="Proteomes" id="UP001589755">
    <property type="component" value="Unassembled WGS sequence"/>
</dbReference>
<proteinExistence type="predicted"/>
<organism evidence="1 2">
    <name type="scientific">Chelativorans intermedius</name>
    <dbReference type="NCBI Taxonomy" id="515947"/>
    <lineage>
        <taxon>Bacteria</taxon>
        <taxon>Pseudomonadati</taxon>
        <taxon>Pseudomonadota</taxon>
        <taxon>Alphaproteobacteria</taxon>
        <taxon>Hyphomicrobiales</taxon>
        <taxon>Phyllobacteriaceae</taxon>
        <taxon>Chelativorans</taxon>
    </lineage>
</organism>
<dbReference type="EMBL" id="JBHLXD010000002">
    <property type="protein sequence ID" value="MFC0207126.1"/>
    <property type="molecule type" value="Genomic_DNA"/>
</dbReference>
<keyword evidence="2" id="KW-1185">Reference proteome</keyword>
<evidence type="ECO:0000313" key="2">
    <source>
        <dbReference type="Proteomes" id="UP001589755"/>
    </source>
</evidence>
<accession>A0ABV6D3C9</accession>
<protein>
    <recommendedName>
        <fullName evidence="3">Lipoprotein</fullName>
    </recommendedName>
</protein>
<dbReference type="RefSeq" id="WP_261520041.1">
    <property type="nucleotide sequence ID" value="NZ_JAODNW010000008.1"/>
</dbReference>
<name>A0ABV6D3C9_9HYPH</name>
<dbReference type="PROSITE" id="PS51257">
    <property type="entry name" value="PROKAR_LIPOPROTEIN"/>
    <property type="match status" value="1"/>
</dbReference>
<gene>
    <name evidence="1" type="ORF">ACFFJ2_01770</name>
</gene>
<reference evidence="1 2" key="1">
    <citation type="submission" date="2024-09" db="EMBL/GenBank/DDBJ databases">
        <authorList>
            <person name="Sun Q."/>
            <person name="Mori K."/>
        </authorList>
    </citation>
    <scope>NUCLEOTIDE SEQUENCE [LARGE SCALE GENOMIC DNA]</scope>
    <source>
        <strain evidence="1 2">CCM 8543</strain>
    </source>
</reference>
<comment type="caution">
    <text evidence="1">The sequence shown here is derived from an EMBL/GenBank/DDBJ whole genome shotgun (WGS) entry which is preliminary data.</text>
</comment>